<feature type="compositionally biased region" description="Low complexity" evidence="1">
    <location>
        <begin position="109"/>
        <end position="128"/>
    </location>
</feature>
<evidence type="ECO:0000256" key="3">
    <source>
        <dbReference type="SAM" id="SignalP"/>
    </source>
</evidence>
<keyword evidence="2" id="KW-1133">Transmembrane helix</keyword>
<reference evidence="4" key="1">
    <citation type="journal article" date="2016" name="Ticks Tick Borne Dis.">
        <title>De novo assembly and annotation of the salivary gland transcriptome of Rhipicephalus appendiculatus male and female ticks during blood feeding.</title>
        <authorList>
            <person name="de Castro M.H."/>
            <person name="de Klerk D."/>
            <person name="Pienaar R."/>
            <person name="Latif A.A."/>
            <person name="Rees D.J."/>
            <person name="Mans B.J."/>
        </authorList>
    </citation>
    <scope>NUCLEOTIDE SEQUENCE</scope>
    <source>
        <tissue evidence="4">Salivary glands</tissue>
    </source>
</reference>
<sequence>MGATSAAAVLGVTVLLSLAACGRANVDIDEHDFNDKFLDTLIKTKDSRSFLNDLIYKIQLLLNDTEDPQPHTTLAAPKSPVVHWAAEGMGPSAGGISQESSAAVSGRPSGNSSGSSSNKSKSSSSNSSVLSFVRQQQPQQQPQKQSKKQSKKQSQKQSQKESQKQSQPLVSPQQQASQVVNVSLESLLALPANMTMDAMQIFNQTGFMSNETVVDVAAEREAKKNAMGPDASQRVATLGVIICLTFVGTATCIVVMALYSSKFSGIILLSNGRWWCPMVTRGNGVERQLLV</sequence>
<evidence type="ECO:0000313" key="4">
    <source>
        <dbReference type="EMBL" id="JAP86718.1"/>
    </source>
</evidence>
<feature type="region of interest" description="Disordered" evidence="1">
    <location>
        <begin position="85"/>
        <end position="175"/>
    </location>
</feature>
<dbReference type="EMBL" id="GEDV01001839">
    <property type="protein sequence ID" value="JAP86718.1"/>
    <property type="molecule type" value="Transcribed_RNA"/>
</dbReference>
<keyword evidence="2" id="KW-0472">Membrane</keyword>
<organism evidence="4">
    <name type="scientific">Rhipicephalus appendiculatus</name>
    <name type="common">Brown ear tick</name>
    <dbReference type="NCBI Taxonomy" id="34631"/>
    <lineage>
        <taxon>Eukaryota</taxon>
        <taxon>Metazoa</taxon>
        <taxon>Ecdysozoa</taxon>
        <taxon>Arthropoda</taxon>
        <taxon>Chelicerata</taxon>
        <taxon>Arachnida</taxon>
        <taxon>Acari</taxon>
        <taxon>Parasitiformes</taxon>
        <taxon>Ixodida</taxon>
        <taxon>Ixodoidea</taxon>
        <taxon>Ixodidae</taxon>
        <taxon>Rhipicephalinae</taxon>
        <taxon>Rhipicephalus</taxon>
        <taxon>Rhipicephalus</taxon>
    </lineage>
</organism>
<keyword evidence="2" id="KW-0812">Transmembrane</keyword>
<accession>A0A131Z6V9</accession>
<feature type="transmembrane region" description="Helical" evidence="2">
    <location>
        <begin position="235"/>
        <end position="259"/>
    </location>
</feature>
<feature type="signal peptide" evidence="3">
    <location>
        <begin position="1"/>
        <end position="24"/>
    </location>
</feature>
<proteinExistence type="predicted"/>
<name>A0A131Z6V9_RHIAP</name>
<feature type="compositionally biased region" description="Low complexity" evidence="1">
    <location>
        <begin position="135"/>
        <end position="144"/>
    </location>
</feature>
<evidence type="ECO:0000256" key="2">
    <source>
        <dbReference type="SAM" id="Phobius"/>
    </source>
</evidence>
<keyword evidence="3" id="KW-0732">Signal</keyword>
<dbReference type="AlphaFoldDB" id="A0A131Z6V9"/>
<feature type="chain" id="PRO_5007286958" evidence="3">
    <location>
        <begin position="25"/>
        <end position="291"/>
    </location>
</feature>
<feature type="compositionally biased region" description="Basic residues" evidence="1">
    <location>
        <begin position="145"/>
        <end position="154"/>
    </location>
</feature>
<protein>
    <submittedName>
        <fullName evidence="4">Uncharacterized protein</fullName>
    </submittedName>
</protein>
<evidence type="ECO:0000256" key="1">
    <source>
        <dbReference type="SAM" id="MobiDB-lite"/>
    </source>
</evidence>